<dbReference type="InterPro" id="IPR004012">
    <property type="entry name" value="Run_dom"/>
</dbReference>
<dbReference type="GO" id="GO:0008270">
    <property type="term" value="F:zinc ion binding"/>
    <property type="evidence" value="ECO:0007669"/>
    <property type="project" value="UniProtKB-KW"/>
</dbReference>
<dbReference type="InterPro" id="IPR025258">
    <property type="entry name" value="RH_dom"/>
</dbReference>
<feature type="compositionally biased region" description="Low complexity" evidence="9">
    <location>
        <begin position="393"/>
        <end position="407"/>
    </location>
</feature>
<feature type="compositionally biased region" description="Basic and acidic residues" evidence="9">
    <location>
        <begin position="593"/>
        <end position="609"/>
    </location>
</feature>
<feature type="compositionally biased region" description="Basic residues" evidence="9">
    <location>
        <begin position="275"/>
        <end position="290"/>
    </location>
</feature>
<dbReference type="InterPro" id="IPR037213">
    <property type="entry name" value="Run_dom_sf"/>
</dbReference>
<dbReference type="SMART" id="SM01175">
    <property type="entry name" value="DUF4206"/>
    <property type="match status" value="1"/>
</dbReference>
<name>A0A2P6N5I9_9EUKA</name>
<sequence>MGERAFSDFFNLSSPMMSRALIDQVKQCVQMLLHTSHVEGDIILDDSPHANLFCFLMEKIFQYGFKSTTNAHRPGSHLGEDPSEAITRFFDLEGRAYTSNGGCFWNFLEKLPLCMPDTDAFLSTVRDVSRSQVARGRIWIKSALNDGGLADYVSALFWNVELTRNFYLEGSIARDEDNVGILIDLLETIRGLKFSLVVKDSSMELPNYWMEQRDLFVGILIKSAHTRAIIRGVEEEAPIRTPPMDMRSSSNDQDSNFMIPKSFDELGAVISERTKARKKVKGGKKKKSKKNTGERTSDIAETEESVVDSIVDSQIEKKETREDEDFGEKLMEGVDLKIEQPTDLKIELDEGRSVEPELSVLPKHEEIPDTTEIPTTYNEQNAQETVHDPAADPPASTTSSTDETTSTIVVPSEDLSTITQDVQGEISSKSEGPVVEGGEEIEDLEELDAMLDDITSNLQRATVETEEAAQEFETTGENVSTPTSPITRDSMDEALEDIDVALRRSQVNPLDSMLGLMREVEALQPILTPILSNSSEDSREIDTSTTCRPDSMIQLMDDVDSLPSHLFKRAAPSPLLQRLSPRQQRRSTTLPLAKDKRPDSMFELMRDVDNLPQFRSTTTSRKEDRPDSMVGLMEDIDGLSELRSSTTSQNHSRPDSMLGLMEDVNGLKELRTSTTSQNDSRPDSILGLMEDVDGLSELRSSTTSQNDSRPDSVVELVDALSNEVEEAYKPLMSTEIIPSYKPGIFERGRGISAPVRGSIDLFDRRGNSISPTIRRVSSGSEDEFVEVEANDAPGLRVENPDMVEISSSPSGRIINPLGGFRIRHDLKKKTPPATLEDMIKGGNVTVIDDRKSKRGQKAQTIRPWVGGLVEERPVVDHRARYRGEFSVLDDYQGRGDASAASDNGVRLSYLGGFLPWVYTKSPLGRNISCPTCSKVLTAGLIFTHARFCYYTGQWFCSDCHQDDRYVIPARLLRDYDRREWPVSKKSLEFLVSKEYDPCVKPEPGFFDNDNLLTQIRSHRFQLKATSDFMKTCRTSLTVLKNKRYLLDEPNIFAIRDLLEPKPYHALLSDHLNQITSHITSQCETCKGKGHICMKCYQDPPIFPFQSDAVRCPGCKALYHIRCQSGDKFSCPICDLKEKKREEKSNHDDGNAVVIGQRGINKSPKSDCPD</sequence>
<evidence type="ECO:0000256" key="8">
    <source>
        <dbReference type="ARBA" id="ARBA00023006"/>
    </source>
</evidence>
<feature type="region of interest" description="Disordered" evidence="9">
    <location>
        <begin position="377"/>
        <end position="438"/>
    </location>
</feature>
<feature type="region of interest" description="Disordered" evidence="9">
    <location>
        <begin position="572"/>
        <end position="629"/>
    </location>
</feature>
<dbReference type="PANTHER" id="PTHR12326:SF12">
    <property type="entry name" value="PLECKSTRIN HOMOLOGY AND RUN DOMAIN CONTAINING M1"/>
    <property type="match status" value="1"/>
</dbReference>
<organism evidence="11 12">
    <name type="scientific">Planoprotostelium fungivorum</name>
    <dbReference type="NCBI Taxonomy" id="1890364"/>
    <lineage>
        <taxon>Eukaryota</taxon>
        <taxon>Amoebozoa</taxon>
        <taxon>Evosea</taxon>
        <taxon>Variosea</taxon>
        <taxon>Cavosteliida</taxon>
        <taxon>Cavosteliaceae</taxon>
        <taxon>Planoprotostelium</taxon>
    </lineage>
</organism>
<keyword evidence="7" id="KW-0862">Zinc</keyword>
<evidence type="ECO:0000256" key="2">
    <source>
        <dbReference type="ARBA" id="ARBA00022553"/>
    </source>
</evidence>
<evidence type="ECO:0000313" key="11">
    <source>
        <dbReference type="EMBL" id="PRP79212.1"/>
    </source>
</evidence>
<dbReference type="OrthoDB" id="19748at2759"/>
<gene>
    <name evidence="11" type="ORF">PROFUN_12750</name>
</gene>
<dbReference type="InterPro" id="IPR051366">
    <property type="entry name" value="DEF8"/>
</dbReference>
<evidence type="ECO:0000313" key="12">
    <source>
        <dbReference type="Proteomes" id="UP000241769"/>
    </source>
</evidence>
<keyword evidence="4" id="KW-0677">Repeat</keyword>
<feature type="region of interest" description="Disordered" evidence="9">
    <location>
        <begin position="274"/>
        <end position="305"/>
    </location>
</feature>
<dbReference type="Pfam" id="PF13901">
    <property type="entry name" value="RH_dom"/>
    <property type="match status" value="1"/>
</dbReference>
<feature type="region of interest" description="Disordered" evidence="9">
    <location>
        <begin position="1140"/>
        <end position="1169"/>
    </location>
</feature>
<feature type="compositionally biased region" description="Low complexity" evidence="9">
    <location>
        <begin position="572"/>
        <end position="582"/>
    </location>
</feature>
<protein>
    <submittedName>
        <fullName evidence="11">Pleckstrin domain-containing protein</fullName>
    </submittedName>
</protein>
<evidence type="ECO:0000256" key="3">
    <source>
        <dbReference type="ARBA" id="ARBA00022723"/>
    </source>
</evidence>
<dbReference type="SUPFAM" id="SSF140741">
    <property type="entry name" value="RUN domain-like"/>
    <property type="match status" value="1"/>
</dbReference>
<dbReference type="PANTHER" id="PTHR12326">
    <property type="entry name" value="PLECKSTRIN HOMOLOGY DOMAIN CONTAINING PROTEIN"/>
    <property type="match status" value="1"/>
</dbReference>
<evidence type="ECO:0000259" key="10">
    <source>
        <dbReference type="PROSITE" id="PS50826"/>
    </source>
</evidence>
<feature type="compositionally biased region" description="Polar residues" evidence="9">
    <location>
        <begin position="478"/>
        <end position="487"/>
    </location>
</feature>
<dbReference type="PROSITE" id="PS50826">
    <property type="entry name" value="RUN"/>
    <property type="match status" value="1"/>
</dbReference>
<dbReference type="CDD" id="cd17671">
    <property type="entry name" value="RUN"/>
    <property type="match status" value="1"/>
</dbReference>
<dbReference type="STRING" id="1890364.A0A2P6N5I9"/>
<accession>A0A2P6N5I9</accession>
<keyword evidence="2" id="KW-0597">Phosphoprotein</keyword>
<dbReference type="EMBL" id="MDYQ01000192">
    <property type="protein sequence ID" value="PRP79212.1"/>
    <property type="molecule type" value="Genomic_DNA"/>
</dbReference>
<evidence type="ECO:0000256" key="4">
    <source>
        <dbReference type="ARBA" id="ARBA00022737"/>
    </source>
</evidence>
<keyword evidence="3" id="KW-0479">Metal-binding</keyword>
<reference evidence="11 12" key="1">
    <citation type="journal article" date="2018" name="Genome Biol. Evol.">
        <title>Multiple Roots of Fruiting Body Formation in Amoebozoa.</title>
        <authorList>
            <person name="Hillmann F."/>
            <person name="Forbes G."/>
            <person name="Novohradska S."/>
            <person name="Ferling I."/>
            <person name="Riege K."/>
            <person name="Groth M."/>
            <person name="Westermann M."/>
            <person name="Marz M."/>
            <person name="Spaller T."/>
            <person name="Winckler T."/>
            <person name="Schaap P."/>
            <person name="Glockner G."/>
        </authorList>
    </citation>
    <scope>NUCLEOTIDE SEQUENCE [LARGE SCALE GENOMIC DNA]</scope>
    <source>
        <strain evidence="11 12">Jena</strain>
    </source>
</reference>
<dbReference type="GO" id="GO:0006914">
    <property type="term" value="P:autophagy"/>
    <property type="evidence" value="ECO:0007669"/>
    <property type="project" value="UniProtKB-KW"/>
</dbReference>
<dbReference type="Gene3D" id="1.20.58.900">
    <property type="match status" value="1"/>
</dbReference>
<dbReference type="Proteomes" id="UP000241769">
    <property type="component" value="Unassembled WGS sequence"/>
</dbReference>
<dbReference type="AlphaFoldDB" id="A0A2P6N5I9"/>
<keyword evidence="5" id="KW-0967">Endosome</keyword>
<evidence type="ECO:0000256" key="7">
    <source>
        <dbReference type="ARBA" id="ARBA00022833"/>
    </source>
</evidence>
<proteinExistence type="predicted"/>
<feature type="compositionally biased region" description="Polar residues" evidence="9">
    <location>
        <begin position="642"/>
        <end position="651"/>
    </location>
</feature>
<keyword evidence="8" id="KW-0072">Autophagy</keyword>
<feature type="compositionally biased region" description="Polar residues" evidence="9">
    <location>
        <begin position="414"/>
        <end position="430"/>
    </location>
</feature>
<comment type="subcellular location">
    <subcellularLocation>
        <location evidence="1">Late endosome</location>
    </subcellularLocation>
</comment>
<feature type="region of interest" description="Disordered" evidence="9">
    <location>
        <begin position="639"/>
        <end position="658"/>
    </location>
</feature>
<comment type="caution">
    <text evidence="11">The sequence shown here is derived from an EMBL/GenBank/DDBJ whole genome shotgun (WGS) entry which is preliminary data.</text>
</comment>
<dbReference type="InParanoid" id="A0A2P6N5I9"/>
<feature type="region of interest" description="Disordered" evidence="9">
    <location>
        <begin position="462"/>
        <end position="489"/>
    </location>
</feature>
<dbReference type="GO" id="GO:0005770">
    <property type="term" value="C:late endosome"/>
    <property type="evidence" value="ECO:0007669"/>
    <property type="project" value="UniProtKB-SubCell"/>
</dbReference>
<evidence type="ECO:0000256" key="1">
    <source>
        <dbReference type="ARBA" id="ARBA00004603"/>
    </source>
</evidence>
<feature type="compositionally biased region" description="Basic and acidic residues" evidence="9">
    <location>
        <begin position="1140"/>
        <end position="1149"/>
    </location>
</feature>
<dbReference type="Pfam" id="PF02759">
    <property type="entry name" value="RUN"/>
    <property type="match status" value="1"/>
</dbReference>
<keyword evidence="12" id="KW-1185">Reference proteome</keyword>
<evidence type="ECO:0000256" key="5">
    <source>
        <dbReference type="ARBA" id="ARBA00022753"/>
    </source>
</evidence>
<evidence type="ECO:0000256" key="9">
    <source>
        <dbReference type="SAM" id="MobiDB-lite"/>
    </source>
</evidence>
<evidence type="ECO:0000256" key="6">
    <source>
        <dbReference type="ARBA" id="ARBA00022771"/>
    </source>
</evidence>
<keyword evidence="6" id="KW-0863">Zinc-finger</keyword>
<feature type="domain" description="RUN" evidence="10">
    <location>
        <begin position="44"/>
        <end position="201"/>
    </location>
</feature>